<dbReference type="EMBL" id="JABXBU010000002">
    <property type="protein sequence ID" value="KAF8794081.1"/>
    <property type="molecule type" value="Genomic_DNA"/>
</dbReference>
<sequence length="142" mass="16323">MTSSISENDAPETLNMFGHLYTSRVPNMLNVVNTQGEILVMQVLKVIGGDSPRSVVEFMSDILMAFNKKYFDNLCRWLGPFIQQEGFPSFRVTQRQKEEFARLILKERTNKRRLKETVTEFSLLCRGLIGTEYAAQSYQSLS</sequence>
<dbReference type="PANTHER" id="PTHR12363:SF33">
    <property type="entry name" value="IMPORTIN-13"/>
    <property type="match status" value="1"/>
</dbReference>
<comment type="subcellular location">
    <subcellularLocation>
        <location evidence="1">Nucleus</location>
    </subcellularLocation>
</comment>
<dbReference type="GO" id="GO:0005737">
    <property type="term" value="C:cytoplasm"/>
    <property type="evidence" value="ECO:0007669"/>
    <property type="project" value="TreeGrafter"/>
</dbReference>
<evidence type="ECO:0000313" key="5">
    <source>
        <dbReference type="EMBL" id="KAF8794081.1"/>
    </source>
</evidence>
<accession>A0A8T0FSK9</accession>
<comment type="similarity">
    <text evidence="2">Belongs to the importin beta family.</text>
</comment>
<dbReference type="AlphaFoldDB" id="A0A8T0FSK9"/>
<evidence type="ECO:0000256" key="1">
    <source>
        <dbReference type="ARBA" id="ARBA00004123"/>
    </source>
</evidence>
<dbReference type="GO" id="GO:0006606">
    <property type="term" value="P:protein import into nucleus"/>
    <property type="evidence" value="ECO:0007669"/>
    <property type="project" value="TreeGrafter"/>
</dbReference>
<protein>
    <submittedName>
        <fullName evidence="5">Importin-13 like protein</fullName>
    </submittedName>
</protein>
<dbReference type="Gene3D" id="1.25.10.10">
    <property type="entry name" value="Leucine-rich Repeat Variant"/>
    <property type="match status" value="1"/>
</dbReference>
<dbReference type="InterPro" id="IPR040520">
    <property type="entry name" value="Importin_rep_3"/>
</dbReference>
<evidence type="ECO:0000256" key="3">
    <source>
        <dbReference type="ARBA" id="ARBA00022448"/>
    </source>
</evidence>
<comment type="caution">
    <text evidence="5">The sequence shown here is derived from an EMBL/GenBank/DDBJ whole genome shotgun (WGS) entry which is preliminary data.</text>
</comment>
<dbReference type="PANTHER" id="PTHR12363">
    <property type="entry name" value="TRANSPORTIN 3 AND IMPORTIN 13"/>
    <property type="match status" value="1"/>
</dbReference>
<dbReference type="GO" id="GO:0005634">
    <property type="term" value="C:nucleus"/>
    <property type="evidence" value="ECO:0007669"/>
    <property type="project" value="UniProtKB-SubCell"/>
</dbReference>
<evidence type="ECO:0000256" key="2">
    <source>
        <dbReference type="ARBA" id="ARBA00007991"/>
    </source>
</evidence>
<dbReference type="InterPro" id="IPR011989">
    <property type="entry name" value="ARM-like"/>
</dbReference>
<organism evidence="5 6">
    <name type="scientific">Argiope bruennichi</name>
    <name type="common">Wasp spider</name>
    <name type="synonym">Aranea bruennichi</name>
    <dbReference type="NCBI Taxonomy" id="94029"/>
    <lineage>
        <taxon>Eukaryota</taxon>
        <taxon>Metazoa</taxon>
        <taxon>Ecdysozoa</taxon>
        <taxon>Arthropoda</taxon>
        <taxon>Chelicerata</taxon>
        <taxon>Arachnida</taxon>
        <taxon>Araneae</taxon>
        <taxon>Araneomorphae</taxon>
        <taxon>Entelegynae</taxon>
        <taxon>Araneoidea</taxon>
        <taxon>Araneidae</taxon>
        <taxon>Argiope</taxon>
    </lineage>
</organism>
<name>A0A8T0FSK9_ARGBR</name>
<keyword evidence="6" id="KW-1185">Reference proteome</keyword>
<reference evidence="5" key="2">
    <citation type="submission" date="2020-06" db="EMBL/GenBank/DDBJ databases">
        <authorList>
            <person name="Sheffer M."/>
        </authorList>
    </citation>
    <scope>NUCLEOTIDE SEQUENCE</scope>
</reference>
<evidence type="ECO:0000256" key="4">
    <source>
        <dbReference type="ARBA" id="ARBA00023242"/>
    </source>
</evidence>
<proteinExistence type="inferred from homology"/>
<dbReference type="Pfam" id="PF18806">
    <property type="entry name" value="Importin_rep_3"/>
    <property type="match status" value="1"/>
</dbReference>
<evidence type="ECO:0000313" key="6">
    <source>
        <dbReference type="Proteomes" id="UP000807504"/>
    </source>
</evidence>
<reference evidence="5" key="1">
    <citation type="journal article" date="2020" name="bioRxiv">
        <title>Chromosome-level reference genome of the European wasp spider Argiope bruennichi: a resource for studies on range expansion and evolutionary adaptation.</title>
        <authorList>
            <person name="Sheffer M.M."/>
            <person name="Hoppe A."/>
            <person name="Krehenwinkel H."/>
            <person name="Uhl G."/>
            <person name="Kuss A.W."/>
            <person name="Jensen L."/>
            <person name="Jensen C."/>
            <person name="Gillespie R.G."/>
            <person name="Hoff K.J."/>
            <person name="Prost S."/>
        </authorList>
    </citation>
    <scope>NUCLEOTIDE SEQUENCE</scope>
</reference>
<dbReference type="InterPro" id="IPR051345">
    <property type="entry name" value="Importin_beta-like_NTR"/>
</dbReference>
<keyword evidence="4" id="KW-0539">Nucleus</keyword>
<keyword evidence="3" id="KW-0813">Transport</keyword>
<dbReference type="Proteomes" id="UP000807504">
    <property type="component" value="Unassembled WGS sequence"/>
</dbReference>
<gene>
    <name evidence="5" type="ORF">HNY73_002101</name>
</gene>